<evidence type="ECO:0000313" key="3">
    <source>
        <dbReference type="Proteomes" id="UP000648908"/>
    </source>
</evidence>
<evidence type="ECO:0000313" key="2">
    <source>
        <dbReference type="EMBL" id="MBL4918288.1"/>
    </source>
</evidence>
<dbReference type="NCBIfam" id="TIGR02218">
    <property type="entry name" value="phg_TIGR02218"/>
    <property type="match status" value="1"/>
</dbReference>
<dbReference type="InterPro" id="IPR011928">
    <property type="entry name" value="Phage_phiJL001_Gp84"/>
</dbReference>
<gene>
    <name evidence="2" type="ORF">JL811_13745</name>
</gene>
<evidence type="ECO:0000259" key="1">
    <source>
        <dbReference type="Pfam" id="PF09356"/>
    </source>
</evidence>
<dbReference type="EMBL" id="JAESVN010000005">
    <property type="protein sequence ID" value="MBL4918288.1"/>
    <property type="molecule type" value="Genomic_DNA"/>
</dbReference>
<accession>A0A8K0Y1L9</accession>
<reference evidence="2" key="1">
    <citation type="submission" date="2021-01" db="EMBL/GenBank/DDBJ databases">
        <title>Tabrizicola alba sp. nov. a motile alkaliphilic bacterium isolated from a soda lake.</title>
        <authorList>
            <person name="Szuroczki S."/>
            <person name="Abbaszade G."/>
            <person name="Schumann P."/>
            <person name="Toth E."/>
        </authorList>
    </citation>
    <scope>NUCLEOTIDE SEQUENCE</scope>
    <source>
        <strain evidence="2">DMG-N-6</strain>
    </source>
</reference>
<dbReference type="Proteomes" id="UP000648908">
    <property type="component" value="Unassembled WGS sequence"/>
</dbReference>
<sequence length="295" mass="32019">MTAREALHAHLAQGITTTCHAWAIRRKDGTVYGFTDHDRDLEFDGIVFQAGTGLTARALQQTSGLAVDNSEAMGALSDLSLTEADLMAGRFDGADLSVWQVNWADPSQRVLRFRGMIGEIQRAGGAFRAELRGLAELLNQPQGRSYQRGCAAILGDAACRVDLSRPGLSYDVPVIVIEDSIRFRLPELTDVAGGWFERGRVEMLTGAAAGLTGVVRRDRLDATGRVIELWQRLGAPIADGDLLRVVAGCDKTVSTCRFKFANFLNFRGFPHIPGEDWLTAYPASGGLHDGGSLMR</sequence>
<feature type="domain" description="Bacteriophage phiJL001 Gp84 C-terminal" evidence="1">
    <location>
        <begin position="194"/>
        <end position="276"/>
    </location>
</feature>
<protein>
    <submittedName>
        <fullName evidence="2">DUF2163 domain-containing protein</fullName>
    </submittedName>
</protein>
<dbReference type="RefSeq" id="WP_202689273.1">
    <property type="nucleotide sequence ID" value="NZ_JAESVN010000005.1"/>
</dbReference>
<dbReference type="Pfam" id="PF09931">
    <property type="entry name" value="Phage_phiJL001_Gp84_N"/>
    <property type="match status" value="1"/>
</dbReference>
<organism evidence="2 3">
    <name type="scientific">Szabonella alba</name>
    <dbReference type="NCBI Taxonomy" id="2804194"/>
    <lineage>
        <taxon>Bacteria</taxon>
        <taxon>Pseudomonadati</taxon>
        <taxon>Pseudomonadota</taxon>
        <taxon>Alphaproteobacteria</taxon>
        <taxon>Rhodobacterales</taxon>
        <taxon>Paracoccaceae</taxon>
        <taxon>Szabonella</taxon>
    </lineage>
</organism>
<keyword evidence="3" id="KW-1185">Reference proteome</keyword>
<dbReference type="AlphaFoldDB" id="A0A8K0Y1L9"/>
<dbReference type="Pfam" id="PF09356">
    <property type="entry name" value="Phage_BR0599"/>
    <property type="match status" value="1"/>
</dbReference>
<dbReference type="InterPro" id="IPR018964">
    <property type="entry name" value="Phage_phiJL001_Gp84_C"/>
</dbReference>
<comment type="caution">
    <text evidence="2">The sequence shown here is derived from an EMBL/GenBank/DDBJ whole genome shotgun (WGS) entry which is preliminary data.</text>
</comment>
<proteinExistence type="predicted"/>
<name>A0A8K0Y1L9_9RHOB</name>